<evidence type="ECO:0000256" key="3">
    <source>
        <dbReference type="ARBA" id="ARBA00022989"/>
    </source>
</evidence>
<evidence type="ECO:0000313" key="8">
    <source>
        <dbReference type="Proteomes" id="UP000732377"/>
    </source>
</evidence>
<evidence type="ECO:0000259" key="6">
    <source>
        <dbReference type="Pfam" id="PF13664"/>
    </source>
</evidence>
<feature type="domain" description="TMEM205-like" evidence="6">
    <location>
        <begin position="13"/>
        <end position="107"/>
    </location>
</feature>
<feature type="transmembrane region" description="Helical" evidence="5">
    <location>
        <begin position="135"/>
        <end position="153"/>
    </location>
</feature>
<protein>
    <recommendedName>
        <fullName evidence="6">TMEM205-like domain-containing protein</fullName>
    </recommendedName>
</protein>
<name>A0A953LEU7_SYMTR</name>
<comment type="subcellular location">
    <subcellularLocation>
        <location evidence="1">Membrane</location>
    </subcellularLocation>
</comment>
<dbReference type="GO" id="GO:0016020">
    <property type="term" value="C:membrane"/>
    <property type="evidence" value="ECO:0007669"/>
    <property type="project" value="UniProtKB-SubCell"/>
</dbReference>
<sequence length="160" mass="17274">MRRMRVLEALTQLLMGLWVGAAAGFALSAPKIFAAFGPDRQSAGDLAGDIIYLLNNVGLLLGVGALLTLLPRLRSGVNKARLALLLGCLGLALTTWLYIFPQMERAQPPEPIQTYAETDPARVEYNRWHTLSGRVYGAAMVLGVGVIVLGPFAETRGGRR</sequence>
<keyword evidence="2 5" id="KW-0812">Transmembrane</keyword>
<evidence type="ECO:0000256" key="5">
    <source>
        <dbReference type="SAM" id="Phobius"/>
    </source>
</evidence>
<comment type="caution">
    <text evidence="7">The sequence shown here is derived from an EMBL/GenBank/DDBJ whole genome shotgun (WGS) entry which is preliminary data.</text>
</comment>
<accession>A0A953LEU7</accession>
<gene>
    <name evidence="7" type="ORF">CWE10_11890</name>
</gene>
<organism evidence="7 8">
    <name type="scientific">Symbiobacterium thermophilum</name>
    <dbReference type="NCBI Taxonomy" id="2734"/>
    <lineage>
        <taxon>Bacteria</taxon>
        <taxon>Bacillati</taxon>
        <taxon>Bacillota</taxon>
        <taxon>Clostridia</taxon>
        <taxon>Eubacteriales</taxon>
        <taxon>Symbiobacteriaceae</taxon>
        <taxon>Symbiobacterium</taxon>
    </lineage>
</organism>
<evidence type="ECO:0000256" key="4">
    <source>
        <dbReference type="ARBA" id="ARBA00023136"/>
    </source>
</evidence>
<keyword evidence="3 5" id="KW-1133">Transmembrane helix</keyword>
<feature type="transmembrane region" description="Helical" evidence="5">
    <location>
        <begin position="50"/>
        <end position="70"/>
    </location>
</feature>
<evidence type="ECO:0000256" key="1">
    <source>
        <dbReference type="ARBA" id="ARBA00004370"/>
    </source>
</evidence>
<dbReference type="Pfam" id="PF13664">
    <property type="entry name" value="DUF4149"/>
    <property type="match status" value="1"/>
</dbReference>
<reference evidence="7" key="1">
    <citation type="submission" date="2017-11" db="EMBL/GenBank/DDBJ databases">
        <title>Three new genomes from thermophilic consortium.</title>
        <authorList>
            <person name="Quaggio R."/>
            <person name="Amgarten D."/>
            <person name="Setubal J.C."/>
        </authorList>
    </citation>
    <scope>NUCLEOTIDE SEQUENCE</scope>
    <source>
        <strain evidence="7">ZCTH01-B2</strain>
    </source>
</reference>
<dbReference type="AlphaFoldDB" id="A0A953LEU7"/>
<evidence type="ECO:0000256" key="2">
    <source>
        <dbReference type="ARBA" id="ARBA00022692"/>
    </source>
</evidence>
<dbReference type="EMBL" id="PIUK01000117">
    <property type="protein sequence ID" value="MBY6276890.1"/>
    <property type="molecule type" value="Genomic_DNA"/>
</dbReference>
<proteinExistence type="predicted"/>
<dbReference type="Proteomes" id="UP000732377">
    <property type="component" value="Unassembled WGS sequence"/>
</dbReference>
<keyword evidence="4 5" id="KW-0472">Membrane</keyword>
<feature type="transmembrane region" description="Helical" evidence="5">
    <location>
        <begin position="82"/>
        <end position="100"/>
    </location>
</feature>
<evidence type="ECO:0000313" key="7">
    <source>
        <dbReference type="EMBL" id="MBY6276890.1"/>
    </source>
</evidence>
<dbReference type="InterPro" id="IPR025423">
    <property type="entry name" value="TMEM205-like"/>
</dbReference>